<evidence type="ECO:0000313" key="3">
    <source>
        <dbReference type="EMBL" id="KAL1521521.1"/>
    </source>
</evidence>
<comment type="caution">
    <text evidence="3">The sequence shown here is derived from an EMBL/GenBank/DDBJ whole genome shotgun (WGS) entry which is preliminary data.</text>
</comment>
<proteinExistence type="predicted"/>
<dbReference type="InterPro" id="IPR008579">
    <property type="entry name" value="UGlyAH_Cupin_dom"/>
</dbReference>
<dbReference type="InterPro" id="IPR011051">
    <property type="entry name" value="RmlC_Cupin_sf"/>
</dbReference>
<evidence type="ECO:0000256" key="1">
    <source>
        <dbReference type="SAM" id="MobiDB-lite"/>
    </source>
</evidence>
<dbReference type="PANTHER" id="PTHR40943">
    <property type="entry name" value="CYTOPLASMIC PROTEIN-RELATED"/>
    <property type="match status" value="1"/>
</dbReference>
<dbReference type="PANTHER" id="PTHR40943:SF1">
    <property type="entry name" value="CYTOPLASMIC PROTEIN"/>
    <property type="match status" value="1"/>
</dbReference>
<dbReference type="AlphaFoldDB" id="A0AB34JLA1"/>
<dbReference type="InterPro" id="IPR014710">
    <property type="entry name" value="RmlC-like_jellyroll"/>
</dbReference>
<reference evidence="3 4" key="1">
    <citation type="journal article" date="2024" name="Science">
        <title>Giant polyketide synthase enzymes in the biosynthesis of giant marine polyether toxins.</title>
        <authorList>
            <person name="Fallon T.R."/>
            <person name="Shende V.V."/>
            <person name="Wierzbicki I.H."/>
            <person name="Pendleton A.L."/>
            <person name="Watervoot N.F."/>
            <person name="Auber R.P."/>
            <person name="Gonzalez D.J."/>
            <person name="Wisecaver J.H."/>
            <person name="Moore B.S."/>
        </authorList>
    </citation>
    <scope>NUCLEOTIDE SEQUENCE [LARGE SCALE GENOMIC DNA]</scope>
    <source>
        <strain evidence="3 4">12B1</strain>
    </source>
</reference>
<evidence type="ECO:0000259" key="2">
    <source>
        <dbReference type="Pfam" id="PF05899"/>
    </source>
</evidence>
<dbReference type="Proteomes" id="UP001515480">
    <property type="component" value="Unassembled WGS sequence"/>
</dbReference>
<sequence>MEMLPYQHTSLEGRGMRAGADKGSPVVSMKTFDRGNTLGAGIWECEPGGFPVVGSTSTETVLILKGKGTITNADGSQVALTPGTWHTLPTGWSGRWDIEETLRKLYVRTP</sequence>
<protein>
    <recommendedName>
        <fullName evidence="2">(S)-ureidoglycine aminohydrolase cupin domain-containing protein</fullName>
    </recommendedName>
</protein>
<name>A0AB34JLA1_PRYPA</name>
<dbReference type="Gene3D" id="2.60.120.10">
    <property type="entry name" value="Jelly Rolls"/>
    <property type="match status" value="1"/>
</dbReference>
<dbReference type="EMBL" id="JBGBPQ010000007">
    <property type="protein sequence ID" value="KAL1521521.1"/>
    <property type="molecule type" value="Genomic_DNA"/>
</dbReference>
<feature type="region of interest" description="Disordered" evidence="1">
    <location>
        <begin position="1"/>
        <end position="26"/>
    </location>
</feature>
<dbReference type="Pfam" id="PF05899">
    <property type="entry name" value="Cupin_3"/>
    <property type="match status" value="1"/>
</dbReference>
<dbReference type="SUPFAM" id="SSF51182">
    <property type="entry name" value="RmlC-like cupins"/>
    <property type="match status" value="1"/>
</dbReference>
<gene>
    <name evidence="3" type="ORF">AB1Y20_021181</name>
</gene>
<feature type="domain" description="(S)-ureidoglycine aminohydrolase cupin" evidence="2">
    <location>
        <begin position="39"/>
        <end position="106"/>
    </location>
</feature>
<evidence type="ECO:0000313" key="4">
    <source>
        <dbReference type="Proteomes" id="UP001515480"/>
    </source>
</evidence>
<accession>A0AB34JLA1</accession>
<keyword evidence="4" id="KW-1185">Reference proteome</keyword>
<organism evidence="3 4">
    <name type="scientific">Prymnesium parvum</name>
    <name type="common">Toxic golden alga</name>
    <dbReference type="NCBI Taxonomy" id="97485"/>
    <lineage>
        <taxon>Eukaryota</taxon>
        <taxon>Haptista</taxon>
        <taxon>Haptophyta</taxon>
        <taxon>Prymnesiophyceae</taxon>
        <taxon>Prymnesiales</taxon>
        <taxon>Prymnesiaceae</taxon>
        <taxon>Prymnesium</taxon>
    </lineage>
</organism>